<protein>
    <submittedName>
        <fullName evidence="2">Putative membrane protein</fullName>
    </submittedName>
</protein>
<dbReference type="EMBL" id="GDUN01000401">
    <property type="protein sequence ID" value="JAN95518.1"/>
    <property type="molecule type" value="mRNA"/>
</dbReference>
<name>A0A0P6IUM6_AEDAE</name>
<accession>A0A0P6IUM6</accession>
<feature type="transmembrane region" description="Helical" evidence="1">
    <location>
        <begin position="62"/>
        <end position="82"/>
    </location>
</feature>
<reference evidence="2" key="1">
    <citation type="journal article" date="2016" name="PLoS ONE">
        <title>A Deep Insight into the Sialome of Male and Female Aedes aegypti Mosquitoes.</title>
        <authorList>
            <person name="Ribeiro J.M."/>
            <person name="Martin-Martin I."/>
            <person name="Arca B."/>
            <person name="Calvo E."/>
        </authorList>
    </citation>
    <scope>NUCLEOTIDE SEQUENCE</scope>
    <source>
        <strain evidence="2">Liverpool</strain>
        <tissue evidence="2">Salivary glands</tissue>
    </source>
</reference>
<proteinExistence type="evidence at transcript level"/>
<organism evidence="2">
    <name type="scientific">Aedes aegypti</name>
    <name type="common">Yellowfever mosquito</name>
    <name type="synonym">Culex aegypti</name>
    <dbReference type="NCBI Taxonomy" id="7159"/>
    <lineage>
        <taxon>Eukaryota</taxon>
        <taxon>Metazoa</taxon>
        <taxon>Ecdysozoa</taxon>
        <taxon>Arthropoda</taxon>
        <taxon>Hexapoda</taxon>
        <taxon>Insecta</taxon>
        <taxon>Pterygota</taxon>
        <taxon>Neoptera</taxon>
        <taxon>Endopterygota</taxon>
        <taxon>Diptera</taxon>
        <taxon>Nematocera</taxon>
        <taxon>Culicoidea</taxon>
        <taxon>Culicidae</taxon>
        <taxon>Culicinae</taxon>
        <taxon>Aedini</taxon>
        <taxon>Aedes</taxon>
        <taxon>Stegomyia</taxon>
    </lineage>
</organism>
<feature type="non-terminal residue" evidence="2">
    <location>
        <position position="1"/>
    </location>
</feature>
<keyword evidence="1" id="KW-1133">Transmembrane helix</keyword>
<keyword evidence="1" id="KW-0812">Transmembrane</keyword>
<keyword evidence="1" id="KW-0472">Membrane</keyword>
<dbReference type="AlphaFoldDB" id="A0A0P6IUM6"/>
<evidence type="ECO:0000313" key="2">
    <source>
        <dbReference type="EMBL" id="JAN95518.1"/>
    </source>
</evidence>
<evidence type="ECO:0000256" key="1">
    <source>
        <dbReference type="SAM" id="Phobius"/>
    </source>
</evidence>
<sequence length="86" mass="9908">FCICIWLGRYEDTLCPGNSRQFPTRQDPRPVGSKLTTLSFVLLNSCAFTAETFLSVTVNTSIAIYLNTSIAIYIYFFFHFILPWQQ</sequence>